<evidence type="ECO:0000313" key="2">
    <source>
        <dbReference type="EMBL" id="NVK76550.1"/>
    </source>
</evidence>
<comment type="caution">
    <text evidence="2">The sequence shown here is derived from an EMBL/GenBank/DDBJ whole genome shotgun (WGS) entry which is preliminary data.</text>
</comment>
<gene>
    <name evidence="2" type="ORF">HG542_02620</name>
</gene>
<feature type="domain" description="DJ-1/PfpI" evidence="1">
    <location>
        <begin position="13"/>
        <end position="73"/>
    </location>
</feature>
<sequence>MDVRRAGRADHRVCTGAMLLSAAGLTGGRPCTTHERAEKELRSDGGLVKDTRVVDDRDLVTSGGVTSGIDLALWPVQRETGSDLAVQLELIEEYERRGTVWHM</sequence>
<dbReference type="AlphaFoldDB" id="A0A7Y7B020"/>
<dbReference type="PANTHER" id="PTHR43130">
    <property type="entry name" value="ARAC-FAMILY TRANSCRIPTIONAL REGULATOR"/>
    <property type="match status" value="1"/>
</dbReference>
<name>A0A7Y7B020_STRMO</name>
<accession>A0A7Y7B020</accession>
<dbReference type="InterPro" id="IPR029062">
    <property type="entry name" value="Class_I_gatase-like"/>
</dbReference>
<dbReference type="PANTHER" id="PTHR43130:SF3">
    <property type="entry name" value="HTH-TYPE TRANSCRIPTIONAL REGULATOR RV1931C"/>
    <property type="match status" value="1"/>
</dbReference>
<reference evidence="2 3" key="1">
    <citation type="submission" date="2020-04" db="EMBL/GenBank/DDBJ databases">
        <title>Draft Genome Sequence of Streptomyces morookaense DSM 40503, an 8-azaguanine-producing strain.</title>
        <authorList>
            <person name="Qi J."/>
            <person name="Gao J.-M."/>
        </authorList>
    </citation>
    <scope>NUCLEOTIDE SEQUENCE [LARGE SCALE GENOMIC DNA]</scope>
    <source>
        <strain evidence="2 3">DSM 40503</strain>
    </source>
</reference>
<dbReference type="Pfam" id="PF01965">
    <property type="entry name" value="DJ-1_PfpI"/>
    <property type="match status" value="1"/>
</dbReference>
<dbReference type="SUPFAM" id="SSF52317">
    <property type="entry name" value="Class I glutamine amidotransferase-like"/>
    <property type="match status" value="1"/>
</dbReference>
<organism evidence="2 3">
    <name type="scientific">Streptomyces morookaense</name>
    <name type="common">Streptoverticillium morookaense</name>
    <dbReference type="NCBI Taxonomy" id="1970"/>
    <lineage>
        <taxon>Bacteria</taxon>
        <taxon>Bacillati</taxon>
        <taxon>Actinomycetota</taxon>
        <taxon>Actinomycetes</taxon>
        <taxon>Kitasatosporales</taxon>
        <taxon>Streptomycetaceae</taxon>
        <taxon>Streptomyces</taxon>
    </lineage>
</organism>
<evidence type="ECO:0000259" key="1">
    <source>
        <dbReference type="Pfam" id="PF01965"/>
    </source>
</evidence>
<dbReference type="Proteomes" id="UP000587462">
    <property type="component" value="Unassembled WGS sequence"/>
</dbReference>
<dbReference type="Gene3D" id="3.40.50.880">
    <property type="match status" value="1"/>
</dbReference>
<keyword evidence="3" id="KW-1185">Reference proteome</keyword>
<dbReference type="InterPro" id="IPR052158">
    <property type="entry name" value="INH-QAR"/>
</dbReference>
<proteinExistence type="predicted"/>
<dbReference type="RefSeq" id="WP_171078341.1">
    <property type="nucleotide sequence ID" value="NZ_BNBU01000001.1"/>
</dbReference>
<evidence type="ECO:0000313" key="3">
    <source>
        <dbReference type="Proteomes" id="UP000587462"/>
    </source>
</evidence>
<dbReference type="InterPro" id="IPR002818">
    <property type="entry name" value="DJ-1/PfpI"/>
</dbReference>
<dbReference type="EMBL" id="JABBXF010000004">
    <property type="protein sequence ID" value="NVK76550.1"/>
    <property type="molecule type" value="Genomic_DNA"/>
</dbReference>
<protein>
    <submittedName>
        <fullName evidence="2">DJ-1/PfpI family protein</fullName>
    </submittedName>
</protein>